<dbReference type="InterPro" id="IPR012884">
    <property type="entry name" value="Excisionase-like"/>
</dbReference>
<evidence type="ECO:0000256" key="1">
    <source>
        <dbReference type="ARBA" id="ARBA00023125"/>
    </source>
</evidence>
<evidence type="ECO:0000313" key="5">
    <source>
        <dbReference type="Proteomes" id="UP000254191"/>
    </source>
</evidence>
<keyword evidence="2" id="KW-0233">DNA recombination</keyword>
<feature type="domain" description="Excisionase-like" evidence="3">
    <location>
        <begin position="4"/>
        <end position="50"/>
    </location>
</feature>
<dbReference type="Proteomes" id="UP000254191">
    <property type="component" value="Unassembled WGS sequence"/>
</dbReference>
<dbReference type="Pfam" id="PF07825">
    <property type="entry name" value="Exc"/>
    <property type="match status" value="1"/>
</dbReference>
<proteinExistence type="predicted"/>
<accession>A0A379FFQ6</accession>
<dbReference type="GO" id="GO:0006310">
    <property type="term" value="P:DNA recombination"/>
    <property type="evidence" value="ECO:0007669"/>
    <property type="project" value="UniProtKB-KW"/>
</dbReference>
<evidence type="ECO:0000256" key="2">
    <source>
        <dbReference type="ARBA" id="ARBA00023172"/>
    </source>
</evidence>
<sequence>MQMLTLEEWAQERYKSRPPKLGTLQRYARGGLFYPPARKEGGIWRVREDADLVR</sequence>
<dbReference type="EMBL" id="UGTS01000004">
    <property type="protein sequence ID" value="SUC18500.1"/>
    <property type="molecule type" value="Genomic_DNA"/>
</dbReference>
<name>A0A379FFQ6_PROMI</name>
<dbReference type="InterPro" id="IPR038137">
    <property type="entry name" value="Excisionase-like_sf"/>
</dbReference>
<evidence type="ECO:0000259" key="3">
    <source>
        <dbReference type="Pfam" id="PF07825"/>
    </source>
</evidence>
<dbReference type="GO" id="GO:0003677">
    <property type="term" value="F:DNA binding"/>
    <property type="evidence" value="ECO:0007669"/>
    <property type="project" value="UniProtKB-KW"/>
</dbReference>
<gene>
    <name evidence="4" type="ORF">NCTC11938_00791</name>
</gene>
<dbReference type="Gene3D" id="1.10.1660.20">
    <property type="match status" value="1"/>
</dbReference>
<keyword evidence="1" id="KW-0238">DNA-binding</keyword>
<organism evidence="4 5">
    <name type="scientific">Proteus mirabilis</name>
    <dbReference type="NCBI Taxonomy" id="584"/>
    <lineage>
        <taxon>Bacteria</taxon>
        <taxon>Pseudomonadati</taxon>
        <taxon>Pseudomonadota</taxon>
        <taxon>Gammaproteobacteria</taxon>
        <taxon>Enterobacterales</taxon>
        <taxon>Morganellaceae</taxon>
        <taxon>Proteus</taxon>
    </lineage>
</organism>
<dbReference type="AlphaFoldDB" id="A0A379FFQ6"/>
<dbReference type="InterPro" id="IPR009061">
    <property type="entry name" value="DNA-bd_dom_put_sf"/>
</dbReference>
<reference evidence="4 5" key="1">
    <citation type="submission" date="2018-06" db="EMBL/GenBank/DDBJ databases">
        <authorList>
            <consortium name="Pathogen Informatics"/>
            <person name="Doyle S."/>
        </authorList>
    </citation>
    <scope>NUCLEOTIDE SEQUENCE [LARGE SCALE GENOMIC DNA]</scope>
    <source>
        <strain evidence="4 5">NCTC11938</strain>
    </source>
</reference>
<evidence type="ECO:0000313" key="4">
    <source>
        <dbReference type="EMBL" id="SUC18500.1"/>
    </source>
</evidence>
<protein>
    <submittedName>
        <fullName evidence="4">Excisionase</fullName>
    </submittedName>
</protein>
<dbReference type="SUPFAM" id="SSF46955">
    <property type="entry name" value="Putative DNA-binding domain"/>
    <property type="match status" value="1"/>
</dbReference>